<keyword evidence="2" id="KW-0479">Metal-binding</keyword>
<accession>A0A1C9W9V3</accession>
<dbReference type="Gene3D" id="3.30.2320.50">
    <property type="match status" value="1"/>
</dbReference>
<sequence>MHEQSLINDLVAKIQELAAAENGRLTMAKLRLGALAHISPEHLREHFDHATAGTSLQGLRLEIRELPDINHPFAQDIILESLEFDNDNDSEG</sequence>
<name>A0A1C9W9V3_9GAMM</name>
<dbReference type="AlphaFoldDB" id="A0A1C9W9V3"/>
<evidence type="ECO:0000256" key="2">
    <source>
        <dbReference type="ARBA" id="ARBA00022723"/>
    </source>
</evidence>
<dbReference type="Proteomes" id="UP000095672">
    <property type="component" value="Chromosome"/>
</dbReference>
<dbReference type="STRING" id="1769779.AUP74_02541"/>
<keyword evidence="1" id="KW-0533">Nickel</keyword>
<organism evidence="4 5">
    <name type="scientific">Microbulbifer aggregans</name>
    <dbReference type="NCBI Taxonomy" id="1769779"/>
    <lineage>
        <taxon>Bacteria</taxon>
        <taxon>Pseudomonadati</taxon>
        <taxon>Pseudomonadota</taxon>
        <taxon>Gammaproteobacteria</taxon>
        <taxon>Cellvibrionales</taxon>
        <taxon>Microbulbiferaceae</taxon>
        <taxon>Microbulbifer</taxon>
    </lineage>
</organism>
<protein>
    <submittedName>
        <fullName evidence="4">Hydrogenase nickel incorporation protein HypA</fullName>
    </submittedName>
</protein>
<dbReference type="EMBL" id="CP014143">
    <property type="protein sequence ID" value="AOS97938.1"/>
    <property type="molecule type" value="Genomic_DNA"/>
</dbReference>
<evidence type="ECO:0000256" key="3">
    <source>
        <dbReference type="ARBA" id="ARBA00022833"/>
    </source>
</evidence>
<dbReference type="KEGG" id="micc:AUP74_02541"/>
<dbReference type="PATRIC" id="fig|1769779.3.peg.2531"/>
<keyword evidence="5" id="KW-1185">Reference proteome</keyword>
<proteinExistence type="predicted"/>
<evidence type="ECO:0000256" key="1">
    <source>
        <dbReference type="ARBA" id="ARBA00022596"/>
    </source>
</evidence>
<dbReference type="OrthoDB" id="288014at2"/>
<dbReference type="GO" id="GO:0051604">
    <property type="term" value="P:protein maturation"/>
    <property type="evidence" value="ECO:0007669"/>
    <property type="project" value="InterPro"/>
</dbReference>
<dbReference type="InterPro" id="IPR000688">
    <property type="entry name" value="HypA/HybF"/>
</dbReference>
<evidence type="ECO:0000313" key="4">
    <source>
        <dbReference type="EMBL" id="AOS97938.1"/>
    </source>
</evidence>
<reference evidence="5" key="1">
    <citation type="submission" date="2016-01" db="EMBL/GenBank/DDBJ databases">
        <title>Complete genome sequence of Microbulbifer sp. CCB-MM1, a halophile isolated from Matang Mangrove Forest, Perak.</title>
        <authorList>
            <person name="Moh T.H."/>
            <person name="Dinesh B."/>
            <person name="Lau N.-S."/>
            <person name="Go F."/>
            <person name="Alexander Chong S.-C."/>
        </authorList>
    </citation>
    <scope>NUCLEOTIDE SEQUENCE [LARGE SCALE GENOMIC DNA]</scope>
    <source>
        <strain evidence="5">CCB-MM1</strain>
    </source>
</reference>
<dbReference type="RefSeq" id="WP_069947882.1">
    <property type="nucleotide sequence ID" value="NZ_CP014143.1"/>
</dbReference>
<keyword evidence="3" id="KW-0862">Zinc</keyword>
<dbReference type="GO" id="GO:0016151">
    <property type="term" value="F:nickel cation binding"/>
    <property type="evidence" value="ECO:0007669"/>
    <property type="project" value="InterPro"/>
</dbReference>
<evidence type="ECO:0000313" key="5">
    <source>
        <dbReference type="Proteomes" id="UP000095672"/>
    </source>
</evidence>
<gene>
    <name evidence="4" type="primary">hypA</name>
    <name evidence="4" type="ORF">AUP74_02541</name>
</gene>
<dbReference type="Pfam" id="PF01155">
    <property type="entry name" value="HypA"/>
    <property type="match status" value="1"/>
</dbReference>